<gene>
    <name evidence="12" type="primary">fliH</name>
    <name evidence="12" type="ORF">Q4568_14855</name>
</gene>
<dbReference type="GO" id="GO:0015031">
    <property type="term" value="P:protein transport"/>
    <property type="evidence" value="ECO:0007669"/>
    <property type="project" value="UniProtKB-KW"/>
</dbReference>
<keyword evidence="12" id="KW-0282">Flagellum</keyword>
<dbReference type="InterPro" id="IPR018035">
    <property type="entry name" value="Flagellar_FliH/T3SS_HrpE"/>
</dbReference>
<dbReference type="GO" id="GO:0044781">
    <property type="term" value="P:bacterial-type flagellum organization"/>
    <property type="evidence" value="ECO:0007669"/>
    <property type="project" value="UniProtKB-KW"/>
</dbReference>
<reference evidence="12" key="1">
    <citation type="submission" date="2023-07" db="EMBL/GenBank/DDBJ databases">
        <title>Genome content predicts the carbon catabolic preferences of heterotrophic bacteria.</title>
        <authorList>
            <person name="Gralka M."/>
        </authorList>
    </citation>
    <scope>NUCLEOTIDE SEQUENCE</scope>
    <source>
        <strain evidence="12">G2M05</strain>
    </source>
</reference>
<dbReference type="RefSeq" id="WP_303500265.1">
    <property type="nucleotide sequence ID" value="NZ_JAUOPU010000016.1"/>
</dbReference>
<feature type="domain" description="Flagellar assembly protein FliH/Type III secretion system HrpE" evidence="11">
    <location>
        <begin position="103"/>
        <end position="223"/>
    </location>
</feature>
<dbReference type="Proteomes" id="UP001170624">
    <property type="component" value="Unassembled WGS sequence"/>
</dbReference>
<dbReference type="PRINTS" id="PR01003">
    <property type="entry name" value="FLGFLIH"/>
</dbReference>
<evidence type="ECO:0000256" key="4">
    <source>
        <dbReference type="ARBA" id="ARBA00016507"/>
    </source>
</evidence>
<evidence type="ECO:0000256" key="3">
    <source>
        <dbReference type="ARBA" id="ARBA00006602"/>
    </source>
</evidence>
<evidence type="ECO:0000256" key="7">
    <source>
        <dbReference type="ARBA" id="ARBA00022795"/>
    </source>
</evidence>
<proteinExistence type="inferred from homology"/>
<keyword evidence="9" id="KW-1006">Bacterial flagellum protein export</keyword>
<keyword evidence="12" id="KW-0966">Cell projection</keyword>
<evidence type="ECO:0000256" key="1">
    <source>
        <dbReference type="ARBA" id="ARBA00003041"/>
    </source>
</evidence>
<dbReference type="InterPro" id="IPR051472">
    <property type="entry name" value="T3SS_Stator/FliH"/>
</dbReference>
<comment type="subcellular location">
    <subcellularLocation>
        <location evidence="2">Cytoplasm</location>
    </subcellularLocation>
</comment>
<evidence type="ECO:0000256" key="10">
    <source>
        <dbReference type="SAM" id="MobiDB-lite"/>
    </source>
</evidence>
<dbReference type="PANTHER" id="PTHR34982">
    <property type="entry name" value="YOP PROTEINS TRANSLOCATION PROTEIN L"/>
    <property type="match status" value="1"/>
</dbReference>
<evidence type="ECO:0000256" key="6">
    <source>
        <dbReference type="ARBA" id="ARBA00022490"/>
    </source>
</evidence>
<evidence type="ECO:0000256" key="9">
    <source>
        <dbReference type="ARBA" id="ARBA00023225"/>
    </source>
</evidence>
<evidence type="ECO:0000256" key="8">
    <source>
        <dbReference type="ARBA" id="ARBA00022927"/>
    </source>
</evidence>
<dbReference type="AlphaFoldDB" id="A0AAW7Y8G5"/>
<name>A0AAW7Y8G5_9GAMM</name>
<dbReference type="GO" id="GO:0003774">
    <property type="term" value="F:cytoskeletal motor activity"/>
    <property type="evidence" value="ECO:0007669"/>
    <property type="project" value="InterPro"/>
</dbReference>
<dbReference type="PANTHER" id="PTHR34982:SF1">
    <property type="entry name" value="FLAGELLAR ASSEMBLY PROTEIN FLIH"/>
    <property type="match status" value="1"/>
</dbReference>
<dbReference type="GO" id="GO:0005829">
    <property type="term" value="C:cytosol"/>
    <property type="evidence" value="ECO:0007669"/>
    <property type="project" value="TreeGrafter"/>
</dbReference>
<keyword evidence="8" id="KW-0653">Protein transport</keyword>
<comment type="similarity">
    <text evidence="3">Belongs to the FliH family.</text>
</comment>
<dbReference type="EMBL" id="JAUOPU010000016">
    <property type="protein sequence ID" value="MDO6543824.1"/>
    <property type="molecule type" value="Genomic_DNA"/>
</dbReference>
<evidence type="ECO:0000256" key="5">
    <source>
        <dbReference type="ARBA" id="ARBA00022448"/>
    </source>
</evidence>
<dbReference type="Pfam" id="PF02108">
    <property type="entry name" value="FliH"/>
    <property type="match status" value="1"/>
</dbReference>
<feature type="region of interest" description="Disordered" evidence="10">
    <location>
        <begin position="37"/>
        <end position="61"/>
    </location>
</feature>
<keyword evidence="6" id="KW-0963">Cytoplasm</keyword>
<protein>
    <recommendedName>
        <fullName evidence="4">Flagellar assembly protein FliH</fullName>
    </recommendedName>
</protein>
<dbReference type="SUPFAM" id="SSF160527">
    <property type="entry name" value="V-type ATPase subunit E-like"/>
    <property type="match status" value="1"/>
</dbReference>
<dbReference type="NCBIfam" id="NF009925">
    <property type="entry name" value="PRK13386.1"/>
    <property type="match status" value="1"/>
</dbReference>
<keyword evidence="5" id="KW-0813">Transport</keyword>
<comment type="function">
    <text evidence="1">Needed for flagellar regrowth and assembly.</text>
</comment>
<sequence length="236" mass="26652">MMKKNQPSNVMHPQLGQYRPYHFPPLMQPEEDDLFGDETTGSYQDEFHNGFQDGQQKGHEQGYQEGVAQGLQAGHEQGLEQGRQQGVREGVAQVQQQMGSTAASVDHLMQQIQQMFQQHVRQQSEMICDLVQKVARQVIRAELTLKPGQMVHLIEETLAQMPEQKPDLVIYLNPQDCQRLVELVPEQVASWTLQPDDTLAIGSCRVTSSESEAFADSEERLETCMDSIRDSLLSDA</sequence>
<evidence type="ECO:0000313" key="12">
    <source>
        <dbReference type="EMBL" id="MDO6543824.1"/>
    </source>
</evidence>
<keyword evidence="12" id="KW-0969">Cilium</keyword>
<dbReference type="GO" id="GO:0009288">
    <property type="term" value="C:bacterial-type flagellum"/>
    <property type="evidence" value="ECO:0007669"/>
    <property type="project" value="InterPro"/>
</dbReference>
<accession>A0AAW7Y8G5</accession>
<dbReference type="InterPro" id="IPR000563">
    <property type="entry name" value="Flag_FliH"/>
</dbReference>
<evidence type="ECO:0000256" key="2">
    <source>
        <dbReference type="ARBA" id="ARBA00004496"/>
    </source>
</evidence>
<evidence type="ECO:0000313" key="13">
    <source>
        <dbReference type="Proteomes" id="UP001170624"/>
    </source>
</evidence>
<comment type="caution">
    <text evidence="12">The sequence shown here is derived from an EMBL/GenBank/DDBJ whole genome shotgun (WGS) entry which is preliminary data.</text>
</comment>
<evidence type="ECO:0000259" key="11">
    <source>
        <dbReference type="Pfam" id="PF02108"/>
    </source>
</evidence>
<organism evidence="12 13">
    <name type="scientific">Photobacterium sanguinicancri</name>
    <dbReference type="NCBI Taxonomy" id="875932"/>
    <lineage>
        <taxon>Bacteria</taxon>
        <taxon>Pseudomonadati</taxon>
        <taxon>Pseudomonadota</taxon>
        <taxon>Gammaproteobacteria</taxon>
        <taxon>Vibrionales</taxon>
        <taxon>Vibrionaceae</taxon>
        <taxon>Photobacterium</taxon>
    </lineage>
</organism>
<dbReference type="GO" id="GO:0071973">
    <property type="term" value="P:bacterial-type flagellum-dependent cell motility"/>
    <property type="evidence" value="ECO:0007669"/>
    <property type="project" value="InterPro"/>
</dbReference>
<keyword evidence="7" id="KW-1005">Bacterial flagellum biogenesis</keyword>